<evidence type="ECO:0000256" key="1">
    <source>
        <dbReference type="SAM" id="MobiDB-lite"/>
    </source>
</evidence>
<feature type="region of interest" description="Disordered" evidence="1">
    <location>
        <begin position="100"/>
        <end position="119"/>
    </location>
</feature>
<evidence type="ECO:0008006" key="4">
    <source>
        <dbReference type="Google" id="ProtNLM"/>
    </source>
</evidence>
<dbReference type="AlphaFoldDB" id="A0A9J5ZWN8"/>
<accession>A0A9J5ZWN8</accession>
<evidence type="ECO:0000313" key="3">
    <source>
        <dbReference type="Proteomes" id="UP000824120"/>
    </source>
</evidence>
<proteinExistence type="predicted"/>
<comment type="caution">
    <text evidence="2">The sequence shown here is derived from an EMBL/GenBank/DDBJ whole genome shotgun (WGS) entry which is preliminary data.</text>
</comment>
<sequence length="187" mass="20427">MTSSTQPVITFQLREPLTVQTYLPRVVVTTLIAREPDHPIHSVNSIPIIDELNEATFHTVEIMQAIRVNEEAEAGNTKLSSAANMVVSKMLKYGYQPKNGLGPKSNGIPTSGRDRHGSSDTIFVPEQAFIPDQVGIDDIVEGIGNMFAAMAGEQKGINLDKLTIRDAKPGEILQNWTTSPSLFQPKS</sequence>
<dbReference type="Proteomes" id="UP000824120">
    <property type="component" value="Chromosome 3"/>
</dbReference>
<dbReference type="OrthoDB" id="4822at2759"/>
<protein>
    <recommendedName>
        <fullName evidence="4">G-patch domain-containing protein</fullName>
    </recommendedName>
</protein>
<gene>
    <name evidence="2" type="ORF">H5410_016194</name>
</gene>
<evidence type="ECO:0000313" key="2">
    <source>
        <dbReference type="EMBL" id="KAG5616370.1"/>
    </source>
</evidence>
<name>A0A9J5ZWN8_SOLCO</name>
<reference evidence="2 3" key="1">
    <citation type="submission" date="2020-09" db="EMBL/GenBank/DDBJ databases">
        <title>De no assembly of potato wild relative species, Solanum commersonii.</title>
        <authorList>
            <person name="Cho K."/>
        </authorList>
    </citation>
    <scope>NUCLEOTIDE SEQUENCE [LARGE SCALE GENOMIC DNA]</scope>
    <source>
        <strain evidence="2">LZ3.2</strain>
        <tissue evidence="2">Leaf</tissue>
    </source>
</reference>
<dbReference type="EMBL" id="JACXVP010000003">
    <property type="protein sequence ID" value="KAG5616370.1"/>
    <property type="molecule type" value="Genomic_DNA"/>
</dbReference>
<keyword evidence="3" id="KW-1185">Reference proteome</keyword>
<organism evidence="2 3">
    <name type="scientific">Solanum commersonii</name>
    <name type="common">Commerson's wild potato</name>
    <name type="synonym">Commerson's nightshade</name>
    <dbReference type="NCBI Taxonomy" id="4109"/>
    <lineage>
        <taxon>Eukaryota</taxon>
        <taxon>Viridiplantae</taxon>
        <taxon>Streptophyta</taxon>
        <taxon>Embryophyta</taxon>
        <taxon>Tracheophyta</taxon>
        <taxon>Spermatophyta</taxon>
        <taxon>Magnoliopsida</taxon>
        <taxon>eudicotyledons</taxon>
        <taxon>Gunneridae</taxon>
        <taxon>Pentapetalae</taxon>
        <taxon>asterids</taxon>
        <taxon>lamiids</taxon>
        <taxon>Solanales</taxon>
        <taxon>Solanaceae</taxon>
        <taxon>Solanoideae</taxon>
        <taxon>Solaneae</taxon>
        <taxon>Solanum</taxon>
    </lineage>
</organism>